<dbReference type="Proteomes" id="UP001152885">
    <property type="component" value="Unassembled WGS sequence"/>
</dbReference>
<keyword evidence="5" id="KW-0571">Peptide transport</keyword>
<evidence type="ECO:0000256" key="5">
    <source>
        <dbReference type="ARBA" id="ARBA00022856"/>
    </source>
</evidence>
<keyword evidence="4 8" id="KW-0812">Transmembrane</keyword>
<dbReference type="InterPro" id="IPR000109">
    <property type="entry name" value="POT_fam"/>
</dbReference>
<feature type="transmembrane region" description="Helical" evidence="10">
    <location>
        <begin position="233"/>
        <end position="250"/>
    </location>
</feature>
<organism evidence="11 12">
    <name type="scientific">Candida verbasci</name>
    <dbReference type="NCBI Taxonomy" id="1227364"/>
    <lineage>
        <taxon>Eukaryota</taxon>
        <taxon>Fungi</taxon>
        <taxon>Dikarya</taxon>
        <taxon>Ascomycota</taxon>
        <taxon>Saccharomycotina</taxon>
        <taxon>Pichiomycetes</taxon>
        <taxon>Debaryomycetaceae</taxon>
        <taxon>Candida/Lodderomyces clade</taxon>
        <taxon>Candida</taxon>
    </lineage>
</organism>
<gene>
    <name evidence="11" type="ORF">CANVERA_P2938</name>
</gene>
<feature type="region of interest" description="Disordered" evidence="9">
    <location>
        <begin position="1"/>
        <end position="32"/>
    </location>
</feature>
<feature type="transmembrane region" description="Helical" evidence="10">
    <location>
        <begin position="383"/>
        <end position="403"/>
    </location>
</feature>
<reference evidence="11" key="1">
    <citation type="submission" date="2022-12" db="EMBL/GenBank/DDBJ databases">
        <authorList>
            <person name="Brejova B."/>
        </authorList>
    </citation>
    <scope>NUCLEOTIDE SEQUENCE</scope>
</reference>
<evidence type="ECO:0000256" key="2">
    <source>
        <dbReference type="ARBA" id="ARBA00005982"/>
    </source>
</evidence>
<dbReference type="OrthoDB" id="8904098at2759"/>
<evidence type="ECO:0000313" key="12">
    <source>
        <dbReference type="Proteomes" id="UP001152885"/>
    </source>
</evidence>
<dbReference type="GO" id="GO:0005886">
    <property type="term" value="C:plasma membrane"/>
    <property type="evidence" value="ECO:0007669"/>
    <property type="project" value="UniProtKB-ARBA"/>
</dbReference>
<evidence type="ECO:0000256" key="1">
    <source>
        <dbReference type="ARBA" id="ARBA00004141"/>
    </source>
</evidence>
<dbReference type="PANTHER" id="PTHR11654">
    <property type="entry name" value="OLIGOPEPTIDE TRANSPORTER-RELATED"/>
    <property type="match status" value="1"/>
</dbReference>
<feature type="transmembrane region" description="Helical" evidence="10">
    <location>
        <begin position="151"/>
        <end position="171"/>
    </location>
</feature>
<keyword evidence="5" id="KW-0653">Protein transport</keyword>
<evidence type="ECO:0000256" key="7">
    <source>
        <dbReference type="ARBA" id="ARBA00023136"/>
    </source>
</evidence>
<feature type="transmembrane region" description="Helical" evidence="10">
    <location>
        <begin position="415"/>
        <end position="437"/>
    </location>
</feature>
<evidence type="ECO:0008006" key="13">
    <source>
        <dbReference type="Google" id="ProtNLM"/>
    </source>
</evidence>
<sequence length="584" mass="65622">MSDPNQEVKIVEKQQDTPDLSKQPHTNPDTVEKVNSNNLTLNFSDDLTDEGRQPTEYELKTLRHISEKIPMSCWLVAVVELAERFSYYGLSAPFQNYMQNGPNDHPAGALHLGHQGATALSYFFQFWCYVTPIFGGWLADTYLGKFKTISIACGIYLIGIFLLFITSFPSFGRQTALGGYCTALITIGVATGMVKSNVSPLIADQIPKTKPRITITKKGERVIVDPNITVQNVFMFFYLMINIGSLSVIATTEMEAHAGGFWTAYLLCFCFFWIAVAALILGRNKYVKIPVGDRIINKTFRCTWIAVRSGFKFDAAKPSVNPEKAFPWDDQFVDEVKRSLYACKVFAFYPIYWLVYGQMLNNFVSQAGSMRSHGIPNDLLQCFNSIAIIIFIPIFERFLYPFIRRFTPFKPISKIFWGFMFGTCAMIYAAVLQHFIYKTGPCYDQPGNCKYGNNIHVAIQIPAYCLISLSEILASITGLEYAYTKAPVSMKSFIMSLFLVTNAFGSALGIALSSVSVDPKMTWLFTGLAVACFLAGCLFWVIYSHYNKYEEQWNSLEYENEIAKGDDVALAPVTSFAQSHKSLG</sequence>
<protein>
    <recommendedName>
        <fullName evidence="13">Peptide transporter PTR2</fullName>
    </recommendedName>
</protein>
<dbReference type="EMBL" id="CANTUO010000003">
    <property type="protein sequence ID" value="CAI5758426.1"/>
    <property type="molecule type" value="Genomic_DNA"/>
</dbReference>
<evidence type="ECO:0000256" key="6">
    <source>
        <dbReference type="ARBA" id="ARBA00022989"/>
    </source>
</evidence>
<comment type="subcellular location">
    <subcellularLocation>
        <location evidence="1 8">Membrane</location>
        <topology evidence="1 8">Multi-pass membrane protein</topology>
    </subcellularLocation>
</comment>
<dbReference type="InterPro" id="IPR018456">
    <property type="entry name" value="PTR2_symporter_CS"/>
</dbReference>
<dbReference type="PROSITE" id="PS01023">
    <property type="entry name" value="PTR2_2"/>
    <property type="match status" value="1"/>
</dbReference>
<feature type="transmembrane region" description="Helical" evidence="10">
    <location>
        <begin position="119"/>
        <end position="139"/>
    </location>
</feature>
<dbReference type="Pfam" id="PF00854">
    <property type="entry name" value="PTR2"/>
    <property type="match status" value="1"/>
</dbReference>
<name>A0A9W4XAH8_9ASCO</name>
<feature type="transmembrane region" description="Helical" evidence="10">
    <location>
        <begin position="345"/>
        <end position="363"/>
    </location>
</feature>
<dbReference type="Gene3D" id="1.20.1250.20">
    <property type="entry name" value="MFS general substrate transporter like domains"/>
    <property type="match status" value="1"/>
</dbReference>
<evidence type="ECO:0000256" key="8">
    <source>
        <dbReference type="RuleBase" id="RU003755"/>
    </source>
</evidence>
<dbReference type="InterPro" id="IPR036259">
    <property type="entry name" value="MFS_trans_sf"/>
</dbReference>
<dbReference type="SUPFAM" id="SSF103473">
    <property type="entry name" value="MFS general substrate transporter"/>
    <property type="match status" value="1"/>
</dbReference>
<evidence type="ECO:0000256" key="10">
    <source>
        <dbReference type="SAM" id="Phobius"/>
    </source>
</evidence>
<evidence type="ECO:0000256" key="3">
    <source>
        <dbReference type="ARBA" id="ARBA00022448"/>
    </source>
</evidence>
<dbReference type="FunFam" id="1.20.1250.20:FF:000085">
    <property type="entry name" value="MFS peptide transporter Ptr2"/>
    <property type="match status" value="1"/>
</dbReference>
<evidence type="ECO:0000256" key="4">
    <source>
        <dbReference type="ARBA" id="ARBA00022692"/>
    </source>
</evidence>
<keyword evidence="6 10" id="KW-1133">Transmembrane helix</keyword>
<feature type="transmembrane region" description="Helical" evidence="10">
    <location>
        <begin position="457"/>
        <end position="481"/>
    </location>
</feature>
<feature type="transmembrane region" description="Helical" evidence="10">
    <location>
        <begin position="262"/>
        <end position="281"/>
    </location>
</feature>
<keyword evidence="12" id="KW-1185">Reference proteome</keyword>
<feature type="transmembrane region" description="Helical" evidence="10">
    <location>
        <begin position="493"/>
        <end position="515"/>
    </location>
</feature>
<dbReference type="GO" id="GO:0071916">
    <property type="term" value="F:dipeptide transmembrane transporter activity"/>
    <property type="evidence" value="ECO:0007669"/>
    <property type="project" value="UniProtKB-ARBA"/>
</dbReference>
<dbReference type="AlphaFoldDB" id="A0A9W4XAH8"/>
<comment type="caution">
    <text evidence="11">The sequence shown here is derived from an EMBL/GenBank/DDBJ whole genome shotgun (WGS) entry which is preliminary data.</text>
</comment>
<feature type="transmembrane region" description="Helical" evidence="10">
    <location>
        <begin position="521"/>
        <end position="543"/>
    </location>
</feature>
<comment type="similarity">
    <text evidence="2 8">Belongs to the major facilitator superfamily. Proton-dependent oligopeptide transporter (POT/PTR) (TC 2.A.17) family.</text>
</comment>
<accession>A0A9W4XAH8</accession>
<keyword evidence="7 10" id="KW-0472">Membrane</keyword>
<feature type="compositionally biased region" description="Polar residues" evidence="9">
    <location>
        <begin position="17"/>
        <end position="32"/>
    </location>
</feature>
<evidence type="ECO:0000313" key="11">
    <source>
        <dbReference type="EMBL" id="CAI5758426.1"/>
    </source>
</evidence>
<proteinExistence type="inferred from homology"/>
<keyword evidence="3 8" id="KW-0813">Transport</keyword>
<evidence type="ECO:0000256" key="9">
    <source>
        <dbReference type="SAM" id="MobiDB-lite"/>
    </source>
</evidence>